<reference evidence="1" key="1">
    <citation type="submission" date="2019-11" db="EMBL/GenBank/DDBJ databases">
        <title>Nori genome reveals adaptations in red seaweeds to the harsh intertidal environment.</title>
        <authorList>
            <person name="Wang D."/>
            <person name="Mao Y."/>
        </authorList>
    </citation>
    <scope>NUCLEOTIDE SEQUENCE</scope>
    <source>
        <tissue evidence="1">Gametophyte</tissue>
    </source>
</reference>
<proteinExistence type="predicted"/>
<gene>
    <name evidence="1" type="ORF">I4F81_005518</name>
</gene>
<name>A0ACC3BYG8_PYRYE</name>
<dbReference type="EMBL" id="CM020619">
    <property type="protein sequence ID" value="KAK1862952.1"/>
    <property type="molecule type" value="Genomic_DNA"/>
</dbReference>
<comment type="caution">
    <text evidence="1">The sequence shown here is derived from an EMBL/GenBank/DDBJ whole genome shotgun (WGS) entry which is preliminary data.</text>
</comment>
<dbReference type="Proteomes" id="UP000798662">
    <property type="component" value="Chromosome 2"/>
</dbReference>
<organism evidence="1 2">
    <name type="scientific">Pyropia yezoensis</name>
    <name type="common">Susabi-nori</name>
    <name type="synonym">Porphyra yezoensis</name>
    <dbReference type="NCBI Taxonomy" id="2788"/>
    <lineage>
        <taxon>Eukaryota</taxon>
        <taxon>Rhodophyta</taxon>
        <taxon>Bangiophyceae</taxon>
        <taxon>Bangiales</taxon>
        <taxon>Bangiaceae</taxon>
        <taxon>Pyropia</taxon>
    </lineage>
</organism>
<sequence length="323" mass="33740">MAFVTSAVGIGGHRQTPAVARAVRPARLTVYVRPPLPHRPRGCSFCPRFGWGATVVPACSPAVTPVRASGDVPAFSRPSTSASTPVGRRILLTRLATAAFGVVAAALASDAGSPGLLPPAAAAGPSSPAVGPTTTNARREDNTPPETGFVTKSGLRYFDFKVGNGDRPPAWGDLLTVSYVLYTVSPSGDRLDVADSTYARNKNMLIHHGNGQTILGVEEALHGMRVGGRRRVVIPPALGYTNSGLGPVPPRTTTRRALNKTLNEGNGLVVIDLELVSMRADPGDTGLYTDLTPAPDELEALWKKGREETAAAEVKAGSSRPPS</sequence>
<evidence type="ECO:0000313" key="1">
    <source>
        <dbReference type="EMBL" id="KAK1862952.1"/>
    </source>
</evidence>
<protein>
    <submittedName>
        <fullName evidence="1">Uncharacterized protein</fullName>
    </submittedName>
</protein>
<accession>A0ACC3BYG8</accession>
<evidence type="ECO:0000313" key="2">
    <source>
        <dbReference type="Proteomes" id="UP000798662"/>
    </source>
</evidence>
<keyword evidence="2" id="KW-1185">Reference proteome</keyword>